<dbReference type="Pfam" id="PF02515">
    <property type="entry name" value="CoA_transf_3"/>
    <property type="match status" value="1"/>
</dbReference>
<dbReference type="PANTHER" id="PTHR48228">
    <property type="entry name" value="SUCCINYL-COA--D-CITRAMALATE COA-TRANSFERASE"/>
    <property type="match status" value="1"/>
</dbReference>
<dbReference type="SUPFAM" id="SSF89796">
    <property type="entry name" value="CoA-transferase family III (CaiB/BaiF)"/>
    <property type="match status" value="1"/>
</dbReference>
<dbReference type="EMBL" id="JBAFVH010000003">
    <property type="protein sequence ID" value="MFG1372008.1"/>
    <property type="molecule type" value="Genomic_DNA"/>
</dbReference>
<reference evidence="1 2" key="1">
    <citation type="submission" date="2024-02" db="EMBL/GenBank/DDBJ databases">
        <title>Expansion and revision of Xanthobacter and proposal of Roseixanthobacter gen. nov.</title>
        <authorList>
            <person name="Soltysiak M.P.M."/>
            <person name="Jalihal A."/>
            <person name="Ory A."/>
            <person name="Chrisophersen C."/>
            <person name="Lee A.D."/>
            <person name="Boulton J."/>
            <person name="Springer M."/>
        </authorList>
    </citation>
    <scope>NUCLEOTIDE SEQUENCE [LARGE SCALE GENOMIC DNA]</scope>
    <source>
        <strain evidence="1 2">23A</strain>
    </source>
</reference>
<organism evidence="1 2">
    <name type="scientific">Xanthobacter oligotrophicus</name>
    <dbReference type="NCBI Taxonomy" id="2607286"/>
    <lineage>
        <taxon>Bacteria</taxon>
        <taxon>Pseudomonadati</taxon>
        <taxon>Pseudomonadota</taxon>
        <taxon>Alphaproteobacteria</taxon>
        <taxon>Hyphomicrobiales</taxon>
        <taxon>Xanthobacteraceae</taxon>
        <taxon>Xanthobacter</taxon>
    </lineage>
</organism>
<dbReference type="Proteomes" id="UP001604002">
    <property type="component" value="Unassembled WGS sequence"/>
</dbReference>
<keyword evidence="2" id="KW-1185">Reference proteome</keyword>
<dbReference type="Gene3D" id="3.40.50.10540">
    <property type="entry name" value="Crotonobetainyl-coa:carnitine coa-transferase, domain 1"/>
    <property type="match status" value="2"/>
</dbReference>
<dbReference type="RefSeq" id="WP_393991922.1">
    <property type="nucleotide sequence ID" value="NZ_JBAFVH010000003.1"/>
</dbReference>
<accession>A0ABW6ZTQ8</accession>
<dbReference type="PANTHER" id="PTHR48228:SF5">
    <property type="entry name" value="ALPHA-METHYLACYL-COA RACEMASE"/>
    <property type="match status" value="1"/>
</dbReference>
<protein>
    <submittedName>
        <fullName evidence="1">CaiB/BaiF CoA-transferase family protein</fullName>
    </submittedName>
</protein>
<evidence type="ECO:0000313" key="2">
    <source>
        <dbReference type="Proteomes" id="UP001604002"/>
    </source>
</evidence>
<dbReference type="InterPro" id="IPR023606">
    <property type="entry name" value="CoA-Trfase_III_dom_1_sf"/>
</dbReference>
<dbReference type="InterPro" id="IPR050509">
    <property type="entry name" value="CoA-transferase_III"/>
</dbReference>
<gene>
    <name evidence="1" type="ORF">V5F32_07525</name>
</gene>
<proteinExistence type="predicted"/>
<comment type="caution">
    <text evidence="1">The sequence shown here is derived from an EMBL/GenBank/DDBJ whole genome shotgun (WGS) entry which is preliminary data.</text>
</comment>
<evidence type="ECO:0000313" key="1">
    <source>
        <dbReference type="EMBL" id="MFG1372008.1"/>
    </source>
</evidence>
<sequence length="405" mass="43063">MNAHPPTTAPPTAAPLALAGLKVLDLTRLLPGAFCSLMLADLGADVLKIEQPEGGDYNRTFPPLNRAESGSFLLLNRNKRSLTLNLKAEEGRAILLKLVEEADVLLEGFRPGVMARLGLSYETLSALNPRLVYCAISGYGQDGPSRLKPGHDLNYLAEAGALQLFGKAGEGPIVPGLSIADVGGGSLMASTGILAALLSRAATGRGQFVDVSMHDGAISWLALHGADHLFAGIEPKGGERPFIGQAPCYNVYACADGKYVALGLIEPHFWHRFCDAVGLPALKDEQWPQGEREVAQKQILADLFAQKPRDAWVAELEASDIPFGPVFSMEEAFADPHAQHRQMLLSMEHPVEGTIPQLGFPVKYSGTPCTLRSPPPLLGEHTGAVLAGLGYGEDDIAALKAGKVI</sequence>
<dbReference type="InterPro" id="IPR003673">
    <property type="entry name" value="CoA-Trfase_fam_III"/>
</dbReference>
<name>A0ABW6ZTQ8_9HYPH</name>